<dbReference type="InterPro" id="IPR011335">
    <property type="entry name" value="Restrct_endonuc-II-like"/>
</dbReference>
<organism evidence="2 3">
    <name type="scientific">Candidatus Gottesmanbacteria bacterium GW2011_GWB1_43_11</name>
    <dbReference type="NCBI Taxonomy" id="1618446"/>
    <lineage>
        <taxon>Bacteria</taxon>
        <taxon>Candidatus Gottesmaniibacteriota</taxon>
    </lineage>
</organism>
<accession>A0A0G1CQI0</accession>
<dbReference type="STRING" id="1618446.UV61_C0001G0114"/>
<dbReference type="EMBL" id="LCFD01000001">
    <property type="protein sequence ID" value="KKS87707.1"/>
    <property type="molecule type" value="Genomic_DNA"/>
</dbReference>
<dbReference type="InterPro" id="IPR047216">
    <property type="entry name" value="Endonuclease_DUF559_bact"/>
</dbReference>
<protein>
    <recommendedName>
        <fullName evidence="1">DUF559 domain-containing protein</fullName>
    </recommendedName>
</protein>
<evidence type="ECO:0000313" key="2">
    <source>
        <dbReference type="EMBL" id="KKS87707.1"/>
    </source>
</evidence>
<evidence type="ECO:0000313" key="3">
    <source>
        <dbReference type="Proteomes" id="UP000034050"/>
    </source>
</evidence>
<gene>
    <name evidence="2" type="ORF">UV61_C0001G0114</name>
</gene>
<dbReference type="PANTHER" id="PTHR38590:SF1">
    <property type="entry name" value="BLL0828 PROTEIN"/>
    <property type="match status" value="1"/>
</dbReference>
<dbReference type="Gene3D" id="3.40.960.10">
    <property type="entry name" value="VSR Endonuclease"/>
    <property type="match status" value="1"/>
</dbReference>
<dbReference type="AlphaFoldDB" id="A0A0G1CQI0"/>
<proteinExistence type="predicted"/>
<evidence type="ECO:0000259" key="1">
    <source>
        <dbReference type="Pfam" id="PF04480"/>
    </source>
</evidence>
<reference evidence="2 3" key="1">
    <citation type="journal article" date="2015" name="Nature">
        <title>rRNA introns, odd ribosomes, and small enigmatic genomes across a large radiation of phyla.</title>
        <authorList>
            <person name="Brown C.T."/>
            <person name="Hug L.A."/>
            <person name="Thomas B.C."/>
            <person name="Sharon I."/>
            <person name="Castelle C.J."/>
            <person name="Singh A."/>
            <person name="Wilkins M.J."/>
            <person name="Williams K.H."/>
            <person name="Banfield J.F."/>
        </authorList>
    </citation>
    <scope>NUCLEOTIDE SEQUENCE [LARGE SCALE GENOMIC DNA]</scope>
</reference>
<name>A0A0G1CQI0_9BACT</name>
<dbReference type="SUPFAM" id="SSF52980">
    <property type="entry name" value="Restriction endonuclease-like"/>
    <property type="match status" value="1"/>
</dbReference>
<dbReference type="PANTHER" id="PTHR38590">
    <property type="entry name" value="BLL0828 PROTEIN"/>
    <property type="match status" value="1"/>
</dbReference>
<dbReference type="Pfam" id="PF04480">
    <property type="entry name" value="DUF559"/>
    <property type="match status" value="1"/>
</dbReference>
<feature type="domain" description="DUF559" evidence="1">
    <location>
        <begin position="12"/>
        <end position="72"/>
    </location>
</feature>
<comment type="caution">
    <text evidence="2">The sequence shown here is derived from an EMBL/GenBank/DDBJ whole genome shotgun (WGS) entry which is preliminary data.</text>
</comment>
<dbReference type="Proteomes" id="UP000034050">
    <property type="component" value="Unassembled WGS sequence"/>
</dbReference>
<sequence>MKYLVNDPTVRLHCRELRKNQTDLERLLWMQLRNKQLEGVKFFRQYSIGAYIVDFYSPRLRLAIEVDGGQHN</sequence>
<dbReference type="InterPro" id="IPR007569">
    <property type="entry name" value="DUF559"/>
</dbReference>